<evidence type="ECO:0000256" key="2">
    <source>
        <dbReference type="ARBA" id="ARBA00022771"/>
    </source>
</evidence>
<evidence type="ECO:0000256" key="3">
    <source>
        <dbReference type="ARBA" id="ARBA00022833"/>
    </source>
</evidence>
<dbReference type="SMART" id="SM00184">
    <property type="entry name" value="RING"/>
    <property type="match status" value="1"/>
</dbReference>
<dbReference type="InterPro" id="IPR018957">
    <property type="entry name" value="Znf_C3HC4_RING-type"/>
</dbReference>
<dbReference type="Pfam" id="PF04536">
    <property type="entry name" value="TPM_phosphatase"/>
    <property type="match status" value="1"/>
</dbReference>
<keyword evidence="6" id="KW-0732">Signal</keyword>
<dbReference type="Gene3D" id="3.30.40.10">
    <property type="entry name" value="Zinc/RING finger domain, C3HC4 (zinc finger)"/>
    <property type="match status" value="1"/>
</dbReference>
<dbReference type="AlphaFoldDB" id="A0AAD3HCG6"/>
<dbReference type="Proteomes" id="UP001054902">
    <property type="component" value="Unassembled WGS sequence"/>
</dbReference>
<keyword evidence="2 4" id="KW-0863">Zinc-finger</keyword>
<protein>
    <recommendedName>
        <fullName evidence="7">RING-type domain-containing protein</fullName>
    </recommendedName>
</protein>
<dbReference type="InterPro" id="IPR007621">
    <property type="entry name" value="TPM_dom"/>
</dbReference>
<dbReference type="SUPFAM" id="SSF57850">
    <property type="entry name" value="RING/U-box"/>
    <property type="match status" value="1"/>
</dbReference>
<reference evidence="8 9" key="1">
    <citation type="journal article" date="2021" name="Sci. Rep.">
        <title>The genome of the diatom Chaetoceros tenuissimus carries an ancient integrated fragment of an extant virus.</title>
        <authorList>
            <person name="Hongo Y."/>
            <person name="Kimura K."/>
            <person name="Takaki Y."/>
            <person name="Yoshida Y."/>
            <person name="Baba S."/>
            <person name="Kobayashi G."/>
            <person name="Nagasaki K."/>
            <person name="Hano T."/>
            <person name="Tomaru Y."/>
        </authorList>
    </citation>
    <scope>NUCLEOTIDE SEQUENCE [LARGE SCALE GENOMIC DNA]</scope>
    <source>
        <strain evidence="8 9">NIES-3715</strain>
    </source>
</reference>
<accession>A0AAD3HCG6</accession>
<proteinExistence type="predicted"/>
<dbReference type="Pfam" id="PF00097">
    <property type="entry name" value="zf-C3HC4"/>
    <property type="match status" value="1"/>
</dbReference>
<evidence type="ECO:0000256" key="4">
    <source>
        <dbReference type="PROSITE-ProRule" id="PRU00175"/>
    </source>
</evidence>
<dbReference type="GO" id="GO:0016020">
    <property type="term" value="C:membrane"/>
    <property type="evidence" value="ECO:0007669"/>
    <property type="project" value="TreeGrafter"/>
</dbReference>
<keyword evidence="9" id="KW-1185">Reference proteome</keyword>
<dbReference type="PANTHER" id="PTHR33748">
    <property type="entry name" value="PROTEIN CBG04600"/>
    <property type="match status" value="1"/>
</dbReference>
<evidence type="ECO:0000313" key="8">
    <source>
        <dbReference type="EMBL" id="GFH58520.1"/>
    </source>
</evidence>
<keyword evidence="3" id="KW-0862">Zinc</keyword>
<comment type="caution">
    <text evidence="8">The sequence shown here is derived from an EMBL/GenBank/DDBJ whole genome shotgun (WGS) entry which is preliminary data.</text>
</comment>
<keyword evidence="1" id="KW-0479">Metal-binding</keyword>
<evidence type="ECO:0000313" key="9">
    <source>
        <dbReference type="Proteomes" id="UP001054902"/>
    </source>
</evidence>
<dbReference type="InterPro" id="IPR001841">
    <property type="entry name" value="Znf_RING"/>
</dbReference>
<feature type="compositionally biased region" description="Gly residues" evidence="5">
    <location>
        <begin position="454"/>
        <end position="467"/>
    </location>
</feature>
<evidence type="ECO:0000256" key="1">
    <source>
        <dbReference type="ARBA" id="ARBA00022723"/>
    </source>
</evidence>
<name>A0AAD3HCG6_9STRA</name>
<feature type="domain" description="RING-type" evidence="7">
    <location>
        <begin position="267"/>
        <end position="334"/>
    </location>
</feature>
<dbReference type="Gene3D" id="3.10.310.50">
    <property type="match status" value="1"/>
</dbReference>
<dbReference type="GO" id="GO:0008270">
    <property type="term" value="F:zinc ion binding"/>
    <property type="evidence" value="ECO:0007669"/>
    <property type="project" value="UniProtKB-KW"/>
</dbReference>
<feature type="signal peptide" evidence="6">
    <location>
        <begin position="1"/>
        <end position="24"/>
    </location>
</feature>
<evidence type="ECO:0000256" key="6">
    <source>
        <dbReference type="SAM" id="SignalP"/>
    </source>
</evidence>
<sequence length="467" mass="52301">MYRPSTVSLLFLLLTFTQTIVSHAAVTTSRKPVTYYNVETLSQACPNIQENRICDPDQILSPDTSTTDISAALHQLETNHPLTCNQGTTISDTQMAIVIVNRIDMNGKNHYDDEYKIRSARHLAMAHHDQWGVGNTSCGGSGLLLLLSIQDRVAYISASPGMMKVMTSNRIDAVINDMKPYLRSEEYNQAIVQAIHIIESYIDRGPPSFFERNAGLIIIGSIASAFVFCAWSSERKRKEYVKVQTELNKLDQAKALSLMGQYKCTSCPICFHDFEQVQNDFKEKESPPTSSNCFLGCDDEPIQLLRCGHAFCQTCFQDWTKSGSRNIHQCPVCKQDIGQRASSTFGSAPPLDPRSRGPVEIQPLVFLQNDLYNQPSYRNDDYGRYRMERNFRIHRLHHRYPRFVNQGLLHRWTDDGYDGNLAEDQTFVNMRPPEPSTEGHHSGNSGGRSSFSSFGGGSSGGGGGGTW</sequence>
<dbReference type="PROSITE" id="PS50089">
    <property type="entry name" value="ZF_RING_2"/>
    <property type="match status" value="1"/>
</dbReference>
<dbReference type="PANTHER" id="PTHR33748:SF5">
    <property type="entry name" value="GROUND-LIKE DOMAIN-CONTAINING PROTEIN"/>
    <property type="match status" value="1"/>
</dbReference>
<evidence type="ECO:0000256" key="5">
    <source>
        <dbReference type="SAM" id="MobiDB-lite"/>
    </source>
</evidence>
<dbReference type="EMBL" id="BLLK01000062">
    <property type="protein sequence ID" value="GFH58520.1"/>
    <property type="molecule type" value="Genomic_DNA"/>
</dbReference>
<dbReference type="InterPro" id="IPR013083">
    <property type="entry name" value="Znf_RING/FYVE/PHD"/>
</dbReference>
<evidence type="ECO:0000259" key="7">
    <source>
        <dbReference type="PROSITE" id="PS50089"/>
    </source>
</evidence>
<organism evidence="8 9">
    <name type="scientific">Chaetoceros tenuissimus</name>
    <dbReference type="NCBI Taxonomy" id="426638"/>
    <lineage>
        <taxon>Eukaryota</taxon>
        <taxon>Sar</taxon>
        <taxon>Stramenopiles</taxon>
        <taxon>Ochrophyta</taxon>
        <taxon>Bacillariophyta</taxon>
        <taxon>Coscinodiscophyceae</taxon>
        <taxon>Chaetocerotophycidae</taxon>
        <taxon>Chaetocerotales</taxon>
        <taxon>Chaetocerotaceae</taxon>
        <taxon>Chaetoceros</taxon>
    </lineage>
</organism>
<feature type="chain" id="PRO_5042164456" description="RING-type domain-containing protein" evidence="6">
    <location>
        <begin position="25"/>
        <end position="467"/>
    </location>
</feature>
<gene>
    <name evidence="8" type="ORF">CTEN210_14996</name>
</gene>
<feature type="region of interest" description="Disordered" evidence="5">
    <location>
        <begin position="427"/>
        <end position="467"/>
    </location>
</feature>